<dbReference type="GeneID" id="9055181"/>
<evidence type="ECO:0000256" key="1">
    <source>
        <dbReference type="SAM" id="Coils"/>
    </source>
</evidence>
<dbReference type="OrthoDB" id="10499566at2759"/>
<dbReference type="Proteomes" id="UP000007800">
    <property type="component" value="Unassembled WGS sequence"/>
</dbReference>
<dbReference type="InParanoid" id="C5M0H9"/>
<sequence>MGLAEKVIESSKKKSEELLNELHEQIRSLTSDLDQSAAEQKKDLDLLKQDEAFQDRALENTESKLKEIAAEKIAIPEAVMSSFMQNANGQGDFIAPLRKAAEKAREFAEKLMNSSVAFARSAGDAGQPGEGKNSSSSFLEAKDVGYFLGDAASLGTEDADTDAAERGLSLAQDGISKLDADIAAQKKMLATERDELEKEKESTAKLELNVDSQGSLLASSDTPQVDPLEDAETLPGLSFLETQSGASSAAAAASRARLSSWLQRFRAKLNKARAAAGLPALPVNSTQKVAVNKEEKRDERTKGSSSTEITKSKEKESLLQWAPLNFAESEDMQKEKRDVARLKEEFAESLQKVKDQSAALLAESQADLEANEHMKSTLDDGSISSGSFVETSNYDPQKEAAAIKELNRRWEAEADKLKNAPIGGPEEEELSAMMKQQKERDARDDEKIKEMKDEMRSDLQKLHKEISLATANTANEDFSSFLETGRRNPESERAKSLLNRVEDLVVSDEIKTKAELQSLRSEAANAVGAIPGVLAEVARHIVH</sequence>
<feature type="coiled-coil region" evidence="1">
    <location>
        <begin position="325"/>
        <end position="352"/>
    </location>
</feature>
<feature type="compositionally biased region" description="Basic and acidic residues" evidence="2">
    <location>
        <begin position="291"/>
        <end position="302"/>
    </location>
</feature>
<keyword evidence="1" id="KW-0175">Coiled coil</keyword>
<dbReference type="RefSeq" id="XP_002764797.1">
    <property type="nucleotide sequence ID" value="XM_002764751.1"/>
</dbReference>
<dbReference type="EMBL" id="GG687104">
    <property type="protein sequence ID" value="EEQ97514.1"/>
    <property type="molecule type" value="Genomic_DNA"/>
</dbReference>
<accession>C5M0H9</accession>
<feature type="coiled-coil region" evidence="1">
    <location>
        <begin position="182"/>
        <end position="209"/>
    </location>
</feature>
<feature type="coiled-coil region" evidence="1">
    <location>
        <begin position="12"/>
        <end position="39"/>
    </location>
</feature>
<name>C5M0H9_PERM5</name>
<feature type="region of interest" description="Disordered" evidence="2">
    <location>
        <begin position="415"/>
        <end position="446"/>
    </location>
</feature>
<organism evidence="4">
    <name type="scientific">Perkinsus marinus (strain ATCC 50983 / TXsc)</name>
    <dbReference type="NCBI Taxonomy" id="423536"/>
    <lineage>
        <taxon>Eukaryota</taxon>
        <taxon>Sar</taxon>
        <taxon>Alveolata</taxon>
        <taxon>Perkinsozoa</taxon>
        <taxon>Perkinsea</taxon>
        <taxon>Perkinsida</taxon>
        <taxon>Perkinsidae</taxon>
        <taxon>Perkinsus</taxon>
    </lineage>
</organism>
<protein>
    <submittedName>
        <fullName evidence="3">Be158, putative</fullName>
    </submittedName>
</protein>
<keyword evidence="4" id="KW-1185">Reference proteome</keyword>
<dbReference type="AlphaFoldDB" id="C5M0H9"/>
<feature type="compositionally biased region" description="Polar residues" evidence="2">
    <location>
        <begin position="211"/>
        <end position="223"/>
    </location>
</feature>
<feature type="compositionally biased region" description="Basic and acidic residues" evidence="2">
    <location>
        <begin position="436"/>
        <end position="446"/>
    </location>
</feature>
<evidence type="ECO:0000313" key="3">
    <source>
        <dbReference type="EMBL" id="EEQ97514.1"/>
    </source>
</evidence>
<feature type="region of interest" description="Disordered" evidence="2">
    <location>
        <begin position="289"/>
        <end position="314"/>
    </location>
</feature>
<proteinExistence type="predicted"/>
<evidence type="ECO:0000313" key="4">
    <source>
        <dbReference type="Proteomes" id="UP000007800"/>
    </source>
</evidence>
<gene>
    <name evidence="3" type="ORF">Pmar_PMAR004019</name>
</gene>
<feature type="region of interest" description="Disordered" evidence="2">
    <location>
        <begin position="211"/>
        <end position="230"/>
    </location>
</feature>
<evidence type="ECO:0000256" key="2">
    <source>
        <dbReference type="SAM" id="MobiDB-lite"/>
    </source>
</evidence>
<reference evidence="3 4" key="1">
    <citation type="submission" date="2008-07" db="EMBL/GenBank/DDBJ databases">
        <authorList>
            <person name="El-Sayed N."/>
            <person name="Caler E."/>
            <person name="Inman J."/>
            <person name="Amedeo P."/>
            <person name="Hass B."/>
            <person name="Wortman J."/>
        </authorList>
    </citation>
    <scope>NUCLEOTIDE SEQUENCE [LARGE SCALE GENOMIC DNA]</scope>
    <source>
        <strain evidence="4">ATCC 50983 / TXsc</strain>
    </source>
</reference>